<dbReference type="AlphaFoldDB" id="A0A0F9IX41"/>
<dbReference type="Gene3D" id="1.10.260.40">
    <property type="entry name" value="lambda repressor-like DNA-binding domains"/>
    <property type="match status" value="1"/>
</dbReference>
<dbReference type="InterPro" id="IPR001387">
    <property type="entry name" value="Cro/C1-type_HTH"/>
</dbReference>
<name>A0A0F9IX41_9ZZZZ</name>
<dbReference type="CDD" id="cd00093">
    <property type="entry name" value="HTH_XRE"/>
    <property type="match status" value="1"/>
</dbReference>
<dbReference type="EMBL" id="LAZR01011383">
    <property type="protein sequence ID" value="KKM61994.1"/>
    <property type="molecule type" value="Genomic_DNA"/>
</dbReference>
<organism evidence="2">
    <name type="scientific">marine sediment metagenome</name>
    <dbReference type="NCBI Taxonomy" id="412755"/>
    <lineage>
        <taxon>unclassified sequences</taxon>
        <taxon>metagenomes</taxon>
        <taxon>ecological metagenomes</taxon>
    </lineage>
</organism>
<proteinExistence type="predicted"/>
<accession>A0A0F9IX41</accession>
<dbReference type="PROSITE" id="PS50943">
    <property type="entry name" value="HTH_CROC1"/>
    <property type="match status" value="1"/>
</dbReference>
<dbReference type="SUPFAM" id="SSF47413">
    <property type="entry name" value="lambda repressor-like DNA-binding domains"/>
    <property type="match status" value="1"/>
</dbReference>
<comment type="caution">
    <text evidence="2">The sequence shown here is derived from an EMBL/GenBank/DDBJ whole genome shotgun (WGS) entry which is preliminary data.</text>
</comment>
<dbReference type="SMART" id="SM00530">
    <property type="entry name" value="HTH_XRE"/>
    <property type="match status" value="1"/>
</dbReference>
<feature type="domain" description="HTH cro/C1-type" evidence="1">
    <location>
        <begin position="68"/>
        <end position="117"/>
    </location>
</feature>
<dbReference type="InterPro" id="IPR010982">
    <property type="entry name" value="Lambda_DNA-bd_dom_sf"/>
</dbReference>
<evidence type="ECO:0000313" key="2">
    <source>
        <dbReference type="EMBL" id="KKM61994.1"/>
    </source>
</evidence>
<sequence length="119" mass="13225">MTNRLECCGVILEGPPWTVDGDPMKSADHAVAIFFARLYNSTQDLPRALVQYHRRVVGVGLACPMVMIRRERDRAGITSQRELARLSGVSKSAISAIERGDTNPTARVMFDLLHACQNR</sequence>
<reference evidence="2" key="1">
    <citation type="journal article" date="2015" name="Nature">
        <title>Complex archaea that bridge the gap between prokaryotes and eukaryotes.</title>
        <authorList>
            <person name="Spang A."/>
            <person name="Saw J.H."/>
            <person name="Jorgensen S.L."/>
            <person name="Zaremba-Niedzwiedzka K."/>
            <person name="Martijn J."/>
            <person name="Lind A.E."/>
            <person name="van Eijk R."/>
            <person name="Schleper C."/>
            <person name="Guy L."/>
            <person name="Ettema T.J."/>
        </authorList>
    </citation>
    <scope>NUCLEOTIDE SEQUENCE</scope>
</reference>
<evidence type="ECO:0000259" key="1">
    <source>
        <dbReference type="PROSITE" id="PS50943"/>
    </source>
</evidence>
<dbReference type="Pfam" id="PF01381">
    <property type="entry name" value="HTH_3"/>
    <property type="match status" value="1"/>
</dbReference>
<gene>
    <name evidence="2" type="ORF">LCGC14_1526180</name>
</gene>
<dbReference type="GO" id="GO:0003677">
    <property type="term" value="F:DNA binding"/>
    <property type="evidence" value="ECO:0007669"/>
    <property type="project" value="InterPro"/>
</dbReference>
<protein>
    <recommendedName>
        <fullName evidence="1">HTH cro/C1-type domain-containing protein</fullName>
    </recommendedName>
</protein>